<dbReference type="AlphaFoldDB" id="A0A8T1XCG3"/>
<name>A0A8T1XCG3_9STRA</name>
<protein>
    <submittedName>
        <fullName evidence="2">Uncharacterized protein</fullName>
    </submittedName>
</protein>
<sequence length="272" mass="30498">MPQAINELDVDFEAQIQEIKRLILSSKDADRRTALEEQLRELEIARIQDEQDRLQQQQQQQQFPAATKRKSFRPTSAKPRVSTLTPLVEDAEVVMTSLHGLDAHRLDDTGLALVSDVFSSSYDEVYGPVNVVANDSRTFWVSSGMYPQFVRLLLREPKRVAAVEVTCRHVTKLKLRISHSRSVGVNKMAVAGELDVSAVDSGKLDTHRFTLATHAFDPARNGDEAKGETIEKENAEPVVEAIQIDIESGYSDFVCVYFVRLRLSNPEDTANS</sequence>
<keyword evidence="3" id="KW-1185">Reference proteome</keyword>
<dbReference type="EMBL" id="JAGDFL010000013">
    <property type="protein sequence ID" value="KAG7401389.1"/>
    <property type="molecule type" value="Genomic_DNA"/>
</dbReference>
<accession>A0A8T1XCG3</accession>
<reference evidence="2" key="1">
    <citation type="submission" date="2021-02" db="EMBL/GenBank/DDBJ databases">
        <authorList>
            <person name="Palmer J.M."/>
        </authorList>
    </citation>
    <scope>NUCLEOTIDE SEQUENCE</scope>
    <source>
        <strain evidence="2">SCRP23</strain>
    </source>
</reference>
<evidence type="ECO:0000313" key="2">
    <source>
        <dbReference type="EMBL" id="KAG7401389.1"/>
    </source>
</evidence>
<dbReference type="OrthoDB" id="271080at2759"/>
<gene>
    <name evidence="2" type="ORF">PHYBOEH_001381</name>
</gene>
<evidence type="ECO:0000313" key="3">
    <source>
        <dbReference type="Proteomes" id="UP000693981"/>
    </source>
</evidence>
<evidence type="ECO:0000256" key="1">
    <source>
        <dbReference type="SAM" id="MobiDB-lite"/>
    </source>
</evidence>
<proteinExistence type="predicted"/>
<comment type="caution">
    <text evidence="2">The sequence shown here is derived from an EMBL/GenBank/DDBJ whole genome shotgun (WGS) entry which is preliminary data.</text>
</comment>
<dbReference type="Proteomes" id="UP000693981">
    <property type="component" value="Unassembled WGS sequence"/>
</dbReference>
<feature type="region of interest" description="Disordered" evidence="1">
    <location>
        <begin position="50"/>
        <end position="80"/>
    </location>
</feature>
<organism evidence="2 3">
    <name type="scientific">Phytophthora boehmeriae</name>
    <dbReference type="NCBI Taxonomy" id="109152"/>
    <lineage>
        <taxon>Eukaryota</taxon>
        <taxon>Sar</taxon>
        <taxon>Stramenopiles</taxon>
        <taxon>Oomycota</taxon>
        <taxon>Peronosporomycetes</taxon>
        <taxon>Peronosporales</taxon>
        <taxon>Peronosporaceae</taxon>
        <taxon>Phytophthora</taxon>
    </lineage>
</organism>